<protein>
    <submittedName>
        <fullName evidence="3">50S ribosome-binding GTPase</fullName>
    </submittedName>
</protein>
<dbReference type="InterPro" id="IPR027417">
    <property type="entry name" value="P-loop_NTPase"/>
</dbReference>
<feature type="domain" description="G" evidence="2">
    <location>
        <begin position="726"/>
        <end position="835"/>
    </location>
</feature>
<feature type="coiled-coil region" evidence="1">
    <location>
        <begin position="305"/>
        <end position="332"/>
    </location>
</feature>
<dbReference type="EMBL" id="JAENHP010000011">
    <property type="protein sequence ID" value="MBM2619688.1"/>
    <property type="molecule type" value="Genomic_DNA"/>
</dbReference>
<dbReference type="Pfam" id="PF01926">
    <property type="entry name" value="MMR_HSR1"/>
    <property type="match status" value="2"/>
</dbReference>
<gene>
    <name evidence="3" type="ORF">JIG36_29690</name>
</gene>
<sequence length="1246" mass="134060">MRSLEEAVRSAVEQGHAELELLDDITGTLIGAFAHGATGAHARLDDFTRAFPDELRRHLDRERGSLGSFNIAFFGRTGAGKSTLLSTFGRLDGEYVSPGESDCTTDIRPIDWRDCRLYDTPGTNGWGRTRSREVLEAEARRAVEIADIVLLCFDSQSQQAMEFQKIASWIRAHGKPVVAVLNVRNARWRHPAKVRPASRRNLSEPVRQHVDNIRTHLAQIELHDVPVVAINSRRALFARASTPFRGPAQKDFHHEREAFGPDYLDRWSNIGALEDLIVAAIAEGGADLRLAALREDIRSRVRHGIGELEDLAATVEREAAALEDEVESLFAVVGYPEEAERARWLHEAESGADLVDGSEKARGDRPYTSPVRGSLDRFVRHLAASHLSGARQQAMARADELIRKAFDKQTAYDETKFREAVFDQAALDTAIKAVEEGRRSFLQRELEAAVDDRSLGYGGAAAHAAKVLGNKGGGIAGDLLRGSGIAVGAGAVAVPFVAVAILSNPVGWAIGLTALGVGIAGQVGQHFGKKITKDSSDQARKARARAIADSHHAVGQTFDGYEEAIVRDSREGAWTLLAPAVSESLRAATALRTAGHRIAELIDSLRAAEDGINPAPPVTDVLLRAQRRMGATPAAVTRALLGEDWLESAVDHQPASIGDAAREVYARRAEEDHSRLTRVLAGVWDTATAVRVRSWRDDLGAAARHDPELFDIERTFWRVEAARPAVVVLGDYNSGKSSLIRRILVDRGERPPAAFDIRATPATATASRYPLGGFDLVDTPGLQSGDGGHDATAFATVAEAALAVVVVHNNLMVGDTRALEELVAAKGDRTVFLINRCDELGVDPLTAPEQYLNLQDRKREELRAAFTTRSVDIGLDRIHCLSGDPFGLMSDAAPAERADFDENRAWDGVDAVTGALSGLTDEQRSAAASVAAFDAAVTDLKRHRQGLREIRADGERELKRSEPLIEALRAAVKDAGLLEGSLREDARRIVTAHVVTAKAEVARVDRGDAGKLAHLVDSWWRTPAFEADLDRFLADAARKLADWHTDHVSAIGRELRAAEFQVAPEFAAAFEAAEGTAWHENVTEKAGIVADVAAKAAKILGNRDAVYTIGKFFDVKFKPWGAVNGGLKVAKVGAVLGAIATAADIASMATDAQKDGKHRAQLESAAQAIDEAGAALVDQIMQGEQGDGPVGFLEARAGELGALLDEHLGRAASITGRMRSAQTRAAMAGALIAAADELTGSSKGNE</sequence>
<comment type="caution">
    <text evidence="3">The sequence shown here is derived from an EMBL/GenBank/DDBJ whole genome shotgun (WGS) entry which is preliminary data.</text>
</comment>
<evidence type="ECO:0000256" key="1">
    <source>
        <dbReference type="SAM" id="Coils"/>
    </source>
</evidence>
<feature type="domain" description="G" evidence="2">
    <location>
        <begin position="71"/>
        <end position="182"/>
    </location>
</feature>
<dbReference type="Proteomes" id="UP000632138">
    <property type="component" value="Unassembled WGS sequence"/>
</dbReference>
<organism evidence="3 4">
    <name type="scientific">Paractinoplanes ovalisporus</name>
    <dbReference type="NCBI Taxonomy" id="2810368"/>
    <lineage>
        <taxon>Bacteria</taxon>
        <taxon>Bacillati</taxon>
        <taxon>Actinomycetota</taxon>
        <taxon>Actinomycetes</taxon>
        <taxon>Micromonosporales</taxon>
        <taxon>Micromonosporaceae</taxon>
        <taxon>Paractinoplanes</taxon>
    </lineage>
</organism>
<evidence type="ECO:0000259" key="2">
    <source>
        <dbReference type="Pfam" id="PF01926"/>
    </source>
</evidence>
<dbReference type="RefSeq" id="WP_203379671.1">
    <property type="nucleotide sequence ID" value="NZ_JAENHP010000011.1"/>
</dbReference>
<dbReference type="InterPro" id="IPR006073">
    <property type="entry name" value="GTP-bd"/>
</dbReference>
<keyword evidence="1" id="KW-0175">Coiled coil</keyword>
<name>A0ABS2AJX8_9ACTN</name>
<evidence type="ECO:0000313" key="4">
    <source>
        <dbReference type="Proteomes" id="UP000632138"/>
    </source>
</evidence>
<reference evidence="3 4" key="1">
    <citation type="submission" date="2021-01" db="EMBL/GenBank/DDBJ databases">
        <title>Actinoplanes sp. nov. LDG1-06 isolated from lichen.</title>
        <authorList>
            <person name="Saeng-In P."/>
            <person name="Phongsopitanun W."/>
            <person name="Kanchanasin P."/>
            <person name="Yuki M."/>
            <person name="Kudo T."/>
            <person name="Ohkuma M."/>
            <person name="Tanasupawat S."/>
        </authorList>
    </citation>
    <scope>NUCLEOTIDE SEQUENCE [LARGE SCALE GENOMIC DNA]</scope>
    <source>
        <strain evidence="3 4">LDG1-06</strain>
    </source>
</reference>
<dbReference type="PANTHER" id="PTHR42714">
    <property type="entry name" value="TRNA MODIFICATION GTPASE GTPBP3"/>
    <property type="match status" value="1"/>
</dbReference>
<evidence type="ECO:0000313" key="3">
    <source>
        <dbReference type="EMBL" id="MBM2619688.1"/>
    </source>
</evidence>
<keyword evidence="4" id="KW-1185">Reference proteome</keyword>
<proteinExistence type="predicted"/>
<dbReference type="Gene3D" id="3.40.50.300">
    <property type="entry name" value="P-loop containing nucleotide triphosphate hydrolases"/>
    <property type="match status" value="2"/>
</dbReference>
<accession>A0ABS2AJX8</accession>
<dbReference type="PANTHER" id="PTHR42714:SF2">
    <property type="entry name" value="TRNA MODIFICATION GTPASE GTPBP3, MITOCHONDRIAL"/>
    <property type="match status" value="1"/>
</dbReference>
<dbReference type="SUPFAM" id="SSF52540">
    <property type="entry name" value="P-loop containing nucleoside triphosphate hydrolases"/>
    <property type="match status" value="2"/>
</dbReference>